<comment type="caution">
    <text evidence="2">The sequence shown here is derived from an EMBL/GenBank/DDBJ whole genome shotgun (WGS) entry which is preliminary data.</text>
</comment>
<dbReference type="PROSITE" id="PS51273">
    <property type="entry name" value="GATASE_TYPE_1"/>
    <property type="match status" value="1"/>
</dbReference>
<dbReference type="RefSeq" id="WP_380939904.1">
    <property type="nucleotide sequence ID" value="NZ_JBHUFC010000003.1"/>
</dbReference>
<evidence type="ECO:0000313" key="3">
    <source>
        <dbReference type="Proteomes" id="UP001597283"/>
    </source>
</evidence>
<dbReference type="InterPro" id="IPR017926">
    <property type="entry name" value="GATASE"/>
</dbReference>
<dbReference type="Gene3D" id="3.40.50.880">
    <property type="match status" value="1"/>
</dbReference>
<dbReference type="EMBL" id="JBHUFC010000003">
    <property type="protein sequence ID" value="MFD1787532.1"/>
    <property type="molecule type" value="Genomic_DNA"/>
</dbReference>
<dbReference type="InterPro" id="IPR044992">
    <property type="entry name" value="ChyE-like"/>
</dbReference>
<dbReference type="NCBIfam" id="NF006098">
    <property type="entry name" value="PRK08250.1"/>
    <property type="match status" value="1"/>
</dbReference>
<feature type="domain" description="Glutamine amidotransferase" evidence="1">
    <location>
        <begin position="22"/>
        <end position="185"/>
    </location>
</feature>
<reference evidence="3" key="1">
    <citation type="journal article" date="2019" name="Int. J. Syst. Evol. Microbiol.">
        <title>The Global Catalogue of Microorganisms (GCM) 10K type strain sequencing project: providing services to taxonomists for standard genome sequencing and annotation.</title>
        <authorList>
            <consortium name="The Broad Institute Genomics Platform"/>
            <consortium name="The Broad Institute Genome Sequencing Center for Infectious Disease"/>
            <person name="Wu L."/>
            <person name="Ma J."/>
        </authorList>
    </citation>
    <scope>NUCLEOTIDE SEQUENCE [LARGE SCALE GENOMIC DNA]</scope>
    <source>
        <strain evidence="3">Q85</strain>
    </source>
</reference>
<gene>
    <name evidence="2" type="ORF">ACFSC3_08105</name>
</gene>
<proteinExistence type="predicted"/>
<protein>
    <submittedName>
        <fullName evidence="2">Type 1 glutamine amidotransferase</fullName>
    </submittedName>
</protein>
<dbReference type="Pfam" id="PF00117">
    <property type="entry name" value="GATase"/>
    <property type="match status" value="1"/>
</dbReference>
<sequence>MNVHFIVHEAFEAPGAYEVWARERGHGVTLTRLHDGETLPQDVAGIDLLIVMGGPQSPSTTTDECAHFDAASEQALIGKAIAAGKAVVGVCLGSQLIGEALGAPHWKSPEKEIGKFPITLTEEGHANPKFSHFGDELAVGHWHNDMPGLTPDATIVAVSEGCPRQIVEYTPIVYGFQCHLEFTPEVIELLIAASPELPTLTEHRFVQQADDLRANDYGEMNNALYGFLDALEAEYGKAGEA</sequence>
<accession>A0ABW4NBL1</accession>
<evidence type="ECO:0000259" key="1">
    <source>
        <dbReference type="Pfam" id="PF00117"/>
    </source>
</evidence>
<keyword evidence="2" id="KW-0315">Glutamine amidotransferase</keyword>
<dbReference type="PANTHER" id="PTHR42695">
    <property type="entry name" value="GLUTAMINE AMIDOTRANSFERASE YLR126C-RELATED"/>
    <property type="match status" value="1"/>
</dbReference>
<evidence type="ECO:0000313" key="2">
    <source>
        <dbReference type="EMBL" id="MFD1787532.1"/>
    </source>
</evidence>
<organism evidence="2 3">
    <name type="scientific">Sphingomonas floccifaciens</name>
    <dbReference type="NCBI Taxonomy" id="1844115"/>
    <lineage>
        <taxon>Bacteria</taxon>
        <taxon>Pseudomonadati</taxon>
        <taxon>Pseudomonadota</taxon>
        <taxon>Alphaproteobacteria</taxon>
        <taxon>Sphingomonadales</taxon>
        <taxon>Sphingomonadaceae</taxon>
        <taxon>Sphingomonas</taxon>
    </lineage>
</organism>
<dbReference type="InterPro" id="IPR029062">
    <property type="entry name" value="Class_I_gatase-like"/>
</dbReference>
<dbReference type="Proteomes" id="UP001597283">
    <property type="component" value="Unassembled WGS sequence"/>
</dbReference>
<dbReference type="PANTHER" id="PTHR42695:SF5">
    <property type="entry name" value="GLUTAMINE AMIDOTRANSFERASE YLR126C-RELATED"/>
    <property type="match status" value="1"/>
</dbReference>
<keyword evidence="3" id="KW-1185">Reference proteome</keyword>
<dbReference type="SUPFAM" id="SSF52317">
    <property type="entry name" value="Class I glutamine amidotransferase-like"/>
    <property type="match status" value="1"/>
</dbReference>
<dbReference type="CDD" id="cd01741">
    <property type="entry name" value="GATase1_1"/>
    <property type="match status" value="1"/>
</dbReference>
<name>A0ABW4NBL1_9SPHN</name>